<name>A0ABR6PT94_9SPHI</name>
<protein>
    <recommendedName>
        <fullName evidence="3">YqaJ-like recombinase domain-containing protein</fullName>
    </recommendedName>
</protein>
<dbReference type="Proteomes" id="UP000541583">
    <property type="component" value="Unassembled WGS sequence"/>
</dbReference>
<evidence type="ECO:0000313" key="1">
    <source>
        <dbReference type="EMBL" id="MBB6113007.1"/>
    </source>
</evidence>
<accession>A0ABR6PT94</accession>
<reference evidence="1 2" key="1">
    <citation type="submission" date="2020-08" db="EMBL/GenBank/DDBJ databases">
        <title>Genomic Encyclopedia of Type Strains, Phase IV (KMG-V): Genome sequencing to study the core and pangenomes of soil and plant-associated prokaryotes.</title>
        <authorList>
            <person name="Whitman W."/>
        </authorList>
    </citation>
    <scope>NUCLEOTIDE SEQUENCE [LARGE SCALE GENOMIC DNA]</scope>
    <source>
        <strain evidence="1 2">ANJLi2</strain>
    </source>
</reference>
<gene>
    <name evidence="1" type="ORF">HDF23_005790</name>
</gene>
<dbReference type="RefSeq" id="WP_076378860.1">
    <property type="nucleotide sequence ID" value="NZ_FTMG01000026.1"/>
</dbReference>
<evidence type="ECO:0000313" key="2">
    <source>
        <dbReference type="Proteomes" id="UP000541583"/>
    </source>
</evidence>
<organism evidence="1 2">
    <name type="scientific">Mucilaginibacter lappiensis</name>
    <dbReference type="NCBI Taxonomy" id="354630"/>
    <lineage>
        <taxon>Bacteria</taxon>
        <taxon>Pseudomonadati</taxon>
        <taxon>Bacteroidota</taxon>
        <taxon>Sphingobacteriia</taxon>
        <taxon>Sphingobacteriales</taxon>
        <taxon>Sphingobacteriaceae</taxon>
        <taxon>Mucilaginibacter</taxon>
    </lineage>
</organism>
<keyword evidence="2" id="KW-1185">Reference proteome</keyword>
<proteinExistence type="predicted"/>
<sequence length="129" mass="14886">MGKVYDILLDEVKIGTSRLENADAPMGVVFGRIDFIDPKLGYQFFKNYCLQNKVDFTDYPEDKLISTRMIPDLNVYDKSGYEIKGLASSISGMDSDQFDISIEGISYPFYQEEFPHHVKAYQEMLKQMK</sequence>
<evidence type="ECO:0008006" key="3">
    <source>
        <dbReference type="Google" id="ProtNLM"/>
    </source>
</evidence>
<dbReference type="EMBL" id="JACHCB010000026">
    <property type="protein sequence ID" value="MBB6113007.1"/>
    <property type="molecule type" value="Genomic_DNA"/>
</dbReference>
<comment type="caution">
    <text evidence="1">The sequence shown here is derived from an EMBL/GenBank/DDBJ whole genome shotgun (WGS) entry which is preliminary data.</text>
</comment>